<reference evidence="1 2" key="1">
    <citation type="journal article" date="2005" name="Int. J. Syst. Evol. Microbiol.">
        <title>Bacillus litoralis sp. nov., isolated from a tidal flat of the Yellow Sea in Korea.</title>
        <authorList>
            <person name="Yoon J.H."/>
            <person name="Oh T.K."/>
        </authorList>
    </citation>
    <scope>NUCLEOTIDE SEQUENCE [LARGE SCALE GENOMIC DNA]</scope>
    <source>
        <strain evidence="1 2">SW-211</strain>
    </source>
</reference>
<name>A0A5C6VAB7_9BACI</name>
<dbReference type="Proteomes" id="UP000321363">
    <property type="component" value="Unassembled WGS sequence"/>
</dbReference>
<organism evidence="1 2">
    <name type="scientific">Metabacillus litoralis</name>
    <dbReference type="NCBI Taxonomy" id="152268"/>
    <lineage>
        <taxon>Bacteria</taxon>
        <taxon>Bacillati</taxon>
        <taxon>Bacillota</taxon>
        <taxon>Bacilli</taxon>
        <taxon>Bacillales</taxon>
        <taxon>Bacillaceae</taxon>
        <taxon>Metabacillus</taxon>
    </lineage>
</organism>
<proteinExistence type="predicted"/>
<dbReference type="OrthoDB" id="2916249at2"/>
<dbReference type="AlphaFoldDB" id="A0A5C6VAB7"/>
<protein>
    <submittedName>
        <fullName evidence="1">Aspartyl-phosphate phosphatase Spo0E family protein</fullName>
    </submittedName>
</protein>
<sequence>MEILRDNLHSKEHQLERSIIRLRKELVHTIRKYGFSHSETLAISRKIDCYIYESQLLKQFKDRWITTNDLYKY</sequence>
<dbReference type="Pfam" id="PF09388">
    <property type="entry name" value="SpoOE-like"/>
    <property type="match status" value="1"/>
</dbReference>
<evidence type="ECO:0000313" key="1">
    <source>
        <dbReference type="EMBL" id="TXC82227.1"/>
    </source>
</evidence>
<gene>
    <name evidence="1" type="ORF">FS935_21265</name>
</gene>
<dbReference type="EMBL" id="VOQF01000021">
    <property type="protein sequence ID" value="TXC82227.1"/>
    <property type="molecule type" value="Genomic_DNA"/>
</dbReference>
<accession>A0A5C6VAB7</accession>
<dbReference type="Gene3D" id="4.10.280.10">
    <property type="entry name" value="Helix-loop-helix DNA-binding domain"/>
    <property type="match status" value="1"/>
</dbReference>
<dbReference type="InterPro" id="IPR037208">
    <property type="entry name" value="Spo0E-like_sf"/>
</dbReference>
<dbReference type="SUPFAM" id="SSF140500">
    <property type="entry name" value="BAS1536-like"/>
    <property type="match status" value="1"/>
</dbReference>
<dbReference type="GO" id="GO:0043937">
    <property type="term" value="P:regulation of sporulation"/>
    <property type="evidence" value="ECO:0007669"/>
    <property type="project" value="InterPro"/>
</dbReference>
<dbReference type="GO" id="GO:0046983">
    <property type="term" value="F:protein dimerization activity"/>
    <property type="evidence" value="ECO:0007669"/>
    <property type="project" value="InterPro"/>
</dbReference>
<dbReference type="InterPro" id="IPR018540">
    <property type="entry name" value="Spo0E-like"/>
</dbReference>
<keyword evidence="2" id="KW-1185">Reference proteome</keyword>
<dbReference type="RefSeq" id="WP_146950653.1">
    <property type="nucleotide sequence ID" value="NZ_VOQF01000021.1"/>
</dbReference>
<evidence type="ECO:0000313" key="2">
    <source>
        <dbReference type="Proteomes" id="UP000321363"/>
    </source>
</evidence>
<comment type="caution">
    <text evidence="1">The sequence shown here is derived from an EMBL/GenBank/DDBJ whole genome shotgun (WGS) entry which is preliminary data.</text>
</comment>
<dbReference type="InterPro" id="IPR036638">
    <property type="entry name" value="HLH_DNA-bd_sf"/>
</dbReference>